<evidence type="ECO:0000313" key="1">
    <source>
        <dbReference type="EMBL" id="SNV37645.1"/>
    </source>
</evidence>
<dbReference type="EMBL" id="LT906441">
    <property type="protein sequence ID" value="SNV37645.1"/>
    <property type="molecule type" value="Genomic_DNA"/>
</dbReference>
<name>A0A239WSV7_9ACTN</name>
<reference evidence="1 2" key="1">
    <citation type="submission" date="2017-06" db="EMBL/GenBank/DDBJ databases">
        <authorList>
            <consortium name="Pathogen Informatics"/>
        </authorList>
    </citation>
    <scope>NUCLEOTIDE SEQUENCE [LARGE SCALE GENOMIC DNA]</scope>
    <source>
        <strain evidence="1 2">NCTC11865</strain>
    </source>
</reference>
<proteinExistence type="predicted"/>
<accession>A0A239WSV7</accession>
<organism evidence="1 2">
    <name type="scientific">Cutibacterium granulosum</name>
    <dbReference type="NCBI Taxonomy" id="33011"/>
    <lineage>
        <taxon>Bacteria</taxon>
        <taxon>Bacillati</taxon>
        <taxon>Actinomycetota</taxon>
        <taxon>Actinomycetes</taxon>
        <taxon>Propionibacteriales</taxon>
        <taxon>Propionibacteriaceae</taxon>
        <taxon>Cutibacterium</taxon>
    </lineage>
</organism>
<dbReference type="Proteomes" id="UP000215332">
    <property type="component" value="Chromosome 1"/>
</dbReference>
<gene>
    <name evidence="1" type="ORF">SAMEA4412665_01556</name>
</gene>
<evidence type="ECO:0000313" key="2">
    <source>
        <dbReference type="Proteomes" id="UP000215332"/>
    </source>
</evidence>
<protein>
    <submittedName>
        <fullName evidence="1">Uncharacterized protein</fullName>
    </submittedName>
</protein>
<dbReference type="KEGG" id="cgrn:4412665_01556"/>
<dbReference type="AlphaFoldDB" id="A0A239WSV7"/>
<sequence>MRVRQGLQCVTVLWQDWLVARLASDPRMWQNIESFCPAGALSMPFGWSILGADW</sequence>